<keyword evidence="6" id="KW-1185">Reference proteome</keyword>
<dbReference type="PANTHER" id="PTHR39181:SF1">
    <property type="entry name" value="TYROSINE-PROTEIN PHOSPHATASE YWQE"/>
    <property type="match status" value="1"/>
</dbReference>
<dbReference type="EC" id="3.1.3.48" evidence="2"/>
<comment type="caution">
    <text evidence="5">The sequence shown here is derived from an EMBL/GenBank/DDBJ whole genome shotgun (WGS) entry which is preliminary data.</text>
</comment>
<dbReference type="Pfam" id="PF19567">
    <property type="entry name" value="CpsB_CapC"/>
    <property type="match status" value="1"/>
</dbReference>
<keyword evidence="3" id="KW-0378">Hydrolase</keyword>
<dbReference type="PANTHER" id="PTHR39181">
    <property type="entry name" value="TYROSINE-PROTEIN PHOSPHATASE YWQE"/>
    <property type="match status" value="1"/>
</dbReference>
<organism evidence="5 6">
    <name type="scientific">Mariniradius sediminis</name>
    <dbReference type="NCBI Taxonomy" id="2909237"/>
    <lineage>
        <taxon>Bacteria</taxon>
        <taxon>Pseudomonadati</taxon>
        <taxon>Bacteroidota</taxon>
        <taxon>Cytophagia</taxon>
        <taxon>Cytophagales</taxon>
        <taxon>Cyclobacteriaceae</taxon>
        <taxon>Mariniradius</taxon>
    </lineage>
</organism>
<comment type="catalytic activity">
    <reaction evidence="4">
        <text>O-phospho-L-tyrosyl-[protein] + H2O = L-tyrosyl-[protein] + phosphate</text>
        <dbReference type="Rhea" id="RHEA:10684"/>
        <dbReference type="Rhea" id="RHEA-COMP:10136"/>
        <dbReference type="Rhea" id="RHEA-COMP:20101"/>
        <dbReference type="ChEBI" id="CHEBI:15377"/>
        <dbReference type="ChEBI" id="CHEBI:43474"/>
        <dbReference type="ChEBI" id="CHEBI:46858"/>
        <dbReference type="ChEBI" id="CHEBI:61978"/>
        <dbReference type="EC" id="3.1.3.48"/>
    </reaction>
</comment>
<evidence type="ECO:0000256" key="3">
    <source>
        <dbReference type="ARBA" id="ARBA00022801"/>
    </source>
</evidence>
<sequence>MGWLDFLKPKRHELIPAKFSLDWLQVDMHSHLIPGIDDGSKSLEESISLVKRLQDYGLRKIITTPHIMSEYYRNTPEIILNGLDVLRKELARQQIRIEISAAAEYYIDEFFLEKVKKGEKLLTISENQVLVETGFVAKPLMLKEIFFDMEMQGYKPILAHPERYQYLMMDRKLLDELLDRDIYFQANLLSFTGFYSKQVKEFAEMLLEKGKIRYLGTDCHNERYLDALQRLPENRIYAKLRRLPLLNHEL</sequence>
<proteinExistence type="inferred from homology"/>
<evidence type="ECO:0000313" key="6">
    <source>
        <dbReference type="Proteomes" id="UP001201449"/>
    </source>
</evidence>
<evidence type="ECO:0000256" key="1">
    <source>
        <dbReference type="ARBA" id="ARBA00005750"/>
    </source>
</evidence>
<dbReference type="RefSeq" id="WP_234860654.1">
    <property type="nucleotide sequence ID" value="NZ_JAKEVZ010000003.1"/>
</dbReference>
<dbReference type="Proteomes" id="UP001201449">
    <property type="component" value="Unassembled WGS sequence"/>
</dbReference>
<dbReference type="InterPro" id="IPR016667">
    <property type="entry name" value="Caps_polysacc_synth_CpsB/CapC"/>
</dbReference>
<evidence type="ECO:0000256" key="2">
    <source>
        <dbReference type="ARBA" id="ARBA00013064"/>
    </source>
</evidence>
<reference evidence="5 6" key="1">
    <citation type="submission" date="2022-01" db="EMBL/GenBank/DDBJ databases">
        <title>Mariniradius saccharolyticus sp. nov., isolated from sediment of a river.</title>
        <authorList>
            <person name="Liu H."/>
        </authorList>
    </citation>
    <scope>NUCLEOTIDE SEQUENCE [LARGE SCALE GENOMIC DNA]</scope>
    <source>
        <strain evidence="5 6">RY-2</strain>
    </source>
</reference>
<evidence type="ECO:0000313" key="5">
    <source>
        <dbReference type="EMBL" id="MCF1750564.1"/>
    </source>
</evidence>
<accession>A0ABS9BR74</accession>
<protein>
    <recommendedName>
        <fullName evidence="2">protein-tyrosine-phosphatase</fullName>
        <ecNumber evidence="2">3.1.3.48</ecNumber>
    </recommendedName>
</protein>
<dbReference type="InterPro" id="IPR016195">
    <property type="entry name" value="Pol/histidinol_Pase-like"/>
</dbReference>
<dbReference type="SUPFAM" id="SSF89550">
    <property type="entry name" value="PHP domain-like"/>
    <property type="match status" value="1"/>
</dbReference>
<name>A0ABS9BR74_9BACT</name>
<dbReference type="Gene3D" id="3.20.20.140">
    <property type="entry name" value="Metal-dependent hydrolases"/>
    <property type="match status" value="1"/>
</dbReference>
<comment type="similarity">
    <text evidence="1">Belongs to the metallo-dependent hydrolases superfamily. CpsB/CapC family.</text>
</comment>
<dbReference type="EMBL" id="JAKEVZ010000003">
    <property type="protein sequence ID" value="MCF1750564.1"/>
    <property type="molecule type" value="Genomic_DNA"/>
</dbReference>
<evidence type="ECO:0000256" key="4">
    <source>
        <dbReference type="ARBA" id="ARBA00051722"/>
    </source>
</evidence>
<gene>
    <name evidence="5" type="ORF">L0U89_05725</name>
</gene>